<dbReference type="EMBL" id="GG745328">
    <property type="protein sequence ID" value="KNE54976.1"/>
    <property type="molecule type" value="Genomic_DNA"/>
</dbReference>
<reference evidence="1 2" key="1">
    <citation type="submission" date="2009-11" db="EMBL/GenBank/DDBJ databases">
        <title>Annotation of Allomyces macrogynus ATCC 38327.</title>
        <authorList>
            <consortium name="The Broad Institute Genome Sequencing Platform"/>
            <person name="Russ C."/>
            <person name="Cuomo C."/>
            <person name="Burger G."/>
            <person name="Gray M.W."/>
            <person name="Holland P.W.H."/>
            <person name="King N."/>
            <person name="Lang F.B.F."/>
            <person name="Roger A.J."/>
            <person name="Ruiz-Trillo I."/>
            <person name="Young S.K."/>
            <person name="Zeng Q."/>
            <person name="Gargeya S."/>
            <person name="Fitzgerald M."/>
            <person name="Haas B."/>
            <person name="Abouelleil A."/>
            <person name="Alvarado L."/>
            <person name="Arachchi H.M."/>
            <person name="Berlin A."/>
            <person name="Chapman S.B."/>
            <person name="Gearin G."/>
            <person name="Goldberg J."/>
            <person name="Griggs A."/>
            <person name="Gujja S."/>
            <person name="Hansen M."/>
            <person name="Heiman D."/>
            <person name="Howarth C."/>
            <person name="Larimer J."/>
            <person name="Lui A."/>
            <person name="MacDonald P.J.P."/>
            <person name="McCowen C."/>
            <person name="Montmayeur A."/>
            <person name="Murphy C."/>
            <person name="Neiman D."/>
            <person name="Pearson M."/>
            <person name="Priest M."/>
            <person name="Roberts A."/>
            <person name="Saif S."/>
            <person name="Shea T."/>
            <person name="Sisk P."/>
            <person name="Stolte C."/>
            <person name="Sykes S."/>
            <person name="Wortman J."/>
            <person name="Nusbaum C."/>
            <person name="Birren B."/>
        </authorList>
    </citation>
    <scope>NUCLEOTIDE SEQUENCE [LARGE SCALE GENOMIC DNA]</scope>
    <source>
        <strain evidence="1 2">ATCC 38327</strain>
    </source>
</reference>
<protein>
    <submittedName>
        <fullName evidence="1">Uncharacterized protein</fullName>
    </submittedName>
</protein>
<gene>
    <name evidence="1" type="ORF">AMAG_17726</name>
</gene>
<dbReference type="Proteomes" id="UP000054350">
    <property type="component" value="Unassembled WGS sequence"/>
</dbReference>
<proteinExistence type="predicted"/>
<accession>A0A0L0RY63</accession>
<reference evidence="2" key="2">
    <citation type="submission" date="2009-11" db="EMBL/GenBank/DDBJ databases">
        <title>The Genome Sequence of Allomyces macrogynus strain ATCC 38327.</title>
        <authorList>
            <consortium name="The Broad Institute Genome Sequencing Platform"/>
            <person name="Russ C."/>
            <person name="Cuomo C."/>
            <person name="Shea T."/>
            <person name="Young S.K."/>
            <person name="Zeng Q."/>
            <person name="Koehrsen M."/>
            <person name="Haas B."/>
            <person name="Borodovsky M."/>
            <person name="Guigo R."/>
            <person name="Alvarado L."/>
            <person name="Berlin A."/>
            <person name="Borenstein D."/>
            <person name="Chen Z."/>
            <person name="Engels R."/>
            <person name="Freedman E."/>
            <person name="Gellesch M."/>
            <person name="Goldberg J."/>
            <person name="Griggs A."/>
            <person name="Gujja S."/>
            <person name="Heiman D."/>
            <person name="Hepburn T."/>
            <person name="Howarth C."/>
            <person name="Jen D."/>
            <person name="Larson L."/>
            <person name="Lewis B."/>
            <person name="Mehta T."/>
            <person name="Park D."/>
            <person name="Pearson M."/>
            <person name="Roberts A."/>
            <person name="Saif S."/>
            <person name="Shenoy N."/>
            <person name="Sisk P."/>
            <person name="Stolte C."/>
            <person name="Sykes S."/>
            <person name="Walk T."/>
            <person name="White J."/>
            <person name="Yandava C."/>
            <person name="Burger G."/>
            <person name="Gray M.W."/>
            <person name="Holland P.W.H."/>
            <person name="King N."/>
            <person name="Lang F.B.F."/>
            <person name="Roger A.J."/>
            <person name="Ruiz-Trillo I."/>
            <person name="Lander E."/>
            <person name="Nusbaum C."/>
        </authorList>
    </citation>
    <scope>NUCLEOTIDE SEQUENCE [LARGE SCALE GENOMIC DNA]</scope>
    <source>
        <strain evidence="2">ATCC 38327</strain>
    </source>
</reference>
<keyword evidence="2" id="KW-1185">Reference proteome</keyword>
<name>A0A0L0RY63_ALLM3</name>
<dbReference type="VEuPathDB" id="FungiDB:AMAG_17726"/>
<sequence>MLAFVAILLLAVVVFCVLVSMLVVAALAAFVRAVVVAGGVKSSATLVTAYESSVDGAQLATMMCRTDSMFDVAVKAGDAPVPFEI</sequence>
<evidence type="ECO:0000313" key="1">
    <source>
        <dbReference type="EMBL" id="KNE54976.1"/>
    </source>
</evidence>
<organism evidence="1 2">
    <name type="scientific">Allomyces macrogynus (strain ATCC 38327)</name>
    <name type="common">Allomyces javanicus var. macrogynus</name>
    <dbReference type="NCBI Taxonomy" id="578462"/>
    <lineage>
        <taxon>Eukaryota</taxon>
        <taxon>Fungi</taxon>
        <taxon>Fungi incertae sedis</taxon>
        <taxon>Blastocladiomycota</taxon>
        <taxon>Blastocladiomycetes</taxon>
        <taxon>Blastocladiales</taxon>
        <taxon>Blastocladiaceae</taxon>
        <taxon>Allomyces</taxon>
    </lineage>
</organism>
<dbReference type="AlphaFoldDB" id="A0A0L0RY63"/>
<evidence type="ECO:0000313" key="2">
    <source>
        <dbReference type="Proteomes" id="UP000054350"/>
    </source>
</evidence>